<sequence length="371" mass="41590">MKYLWAVCGFLLLMQVTGKAAVPADSLQQRKKLSLTPFPALFSSPETGLGYGALVVPVYNFGNDSLTRRSNGQLLAYRTQKKQSSVQLTYNIYTNHEKFIILGNANYFNFPIQYYGIGNQNNNVDDYTIVDYKLLYFQNRVLRQVKRYFFAGGLYHVNKVYNIKSEDAQSKIYEQPANELDGIITSGLGPALLYDSRDNPLNSRTGIYVAYSTMFSTKNLGSEFNFTRHSFDVRKFIPLRSSQVLAFQGLGKFHSGQVPFRELALMGGGGGGAEIGGMRGFYEGRYRDRQMVALQAEFRQQVFSRVGFAVFAGAGEVNNKLSNFNTRNLRSAAGGGIRLMLNKKERLNIRIDYAVGSHGASGLYFDIGEDF</sequence>
<protein>
    <submittedName>
        <fullName evidence="5">BamA/TamA family outer membrane protein</fullName>
    </submittedName>
</protein>
<gene>
    <name evidence="5" type="ORF">F0145_24310</name>
</gene>
<evidence type="ECO:0000313" key="5">
    <source>
        <dbReference type="EMBL" id="KAA5539528.1"/>
    </source>
</evidence>
<reference evidence="5 6" key="1">
    <citation type="submission" date="2019-09" db="EMBL/GenBank/DDBJ databases">
        <title>Genome sequence and assembly of Adhaeribacter sp.</title>
        <authorList>
            <person name="Chhetri G."/>
        </authorList>
    </citation>
    <scope>NUCLEOTIDE SEQUENCE [LARGE SCALE GENOMIC DNA]</scope>
    <source>
        <strain evidence="5 6">DK36</strain>
    </source>
</reference>
<dbReference type="AlphaFoldDB" id="A0A5M6CWC4"/>
<name>A0A5M6CWC4_9BACT</name>
<evidence type="ECO:0000256" key="3">
    <source>
        <dbReference type="SAM" id="SignalP"/>
    </source>
</evidence>
<keyword evidence="3" id="KW-0732">Signal</keyword>
<evidence type="ECO:0000256" key="2">
    <source>
        <dbReference type="ARBA" id="ARBA00023136"/>
    </source>
</evidence>
<proteinExistence type="predicted"/>
<dbReference type="EMBL" id="VWSF01000032">
    <property type="protein sequence ID" value="KAA5539528.1"/>
    <property type="molecule type" value="Genomic_DNA"/>
</dbReference>
<evidence type="ECO:0000259" key="4">
    <source>
        <dbReference type="Pfam" id="PF01103"/>
    </source>
</evidence>
<comment type="subcellular location">
    <subcellularLocation>
        <location evidence="1">Membrane</location>
    </subcellularLocation>
</comment>
<feature type="chain" id="PRO_5024350222" evidence="3">
    <location>
        <begin position="21"/>
        <end position="371"/>
    </location>
</feature>
<keyword evidence="2" id="KW-0472">Membrane</keyword>
<feature type="signal peptide" evidence="3">
    <location>
        <begin position="1"/>
        <end position="20"/>
    </location>
</feature>
<evidence type="ECO:0000256" key="1">
    <source>
        <dbReference type="ARBA" id="ARBA00004370"/>
    </source>
</evidence>
<accession>A0A5M6CWC4</accession>
<dbReference type="GO" id="GO:0019867">
    <property type="term" value="C:outer membrane"/>
    <property type="evidence" value="ECO:0007669"/>
    <property type="project" value="InterPro"/>
</dbReference>
<feature type="domain" description="Bacterial surface antigen (D15)" evidence="4">
    <location>
        <begin position="82"/>
        <end position="371"/>
    </location>
</feature>
<organism evidence="5 6">
    <name type="scientific">Adhaeribacter rhizoryzae</name>
    <dbReference type="NCBI Taxonomy" id="2607907"/>
    <lineage>
        <taxon>Bacteria</taxon>
        <taxon>Pseudomonadati</taxon>
        <taxon>Bacteroidota</taxon>
        <taxon>Cytophagia</taxon>
        <taxon>Cytophagales</taxon>
        <taxon>Hymenobacteraceae</taxon>
        <taxon>Adhaeribacter</taxon>
    </lineage>
</organism>
<evidence type="ECO:0000313" key="6">
    <source>
        <dbReference type="Proteomes" id="UP000323426"/>
    </source>
</evidence>
<dbReference type="Proteomes" id="UP000323426">
    <property type="component" value="Unassembled WGS sequence"/>
</dbReference>
<keyword evidence="6" id="KW-1185">Reference proteome</keyword>
<comment type="caution">
    <text evidence="5">The sequence shown here is derived from an EMBL/GenBank/DDBJ whole genome shotgun (WGS) entry which is preliminary data.</text>
</comment>
<dbReference type="Pfam" id="PF01103">
    <property type="entry name" value="Omp85"/>
    <property type="match status" value="1"/>
</dbReference>
<dbReference type="Gene3D" id="2.40.160.50">
    <property type="entry name" value="membrane protein fhac: a member of the omp85/tpsb transporter family"/>
    <property type="match status" value="1"/>
</dbReference>
<dbReference type="RefSeq" id="WP_150092958.1">
    <property type="nucleotide sequence ID" value="NZ_VWSF01000032.1"/>
</dbReference>
<dbReference type="InterPro" id="IPR000184">
    <property type="entry name" value="Bac_surfAg_D15"/>
</dbReference>